<dbReference type="Gramene" id="OE9A052707T1">
    <property type="protein sequence ID" value="OE9A052707C1"/>
    <property type="gene ID" value="OE9A052707"/>
</dbReference>
<dbReference type="EMBL" id="CACTIH010009101">
    <property type="protein sequence ID" value="CAA3024078.1"/>
    <property type="molecule type" value="Genomic_DNA"/>
</dbReference>
<name>A0A8S0UTI8_OLEEU</name>
<keyword evidence="2" id="KW-1185">Reference proteome</keyword>
<evidence type="ECO:0000313" key="2">
    <source>
        <dbReference type="Proteomes" id="UP000594638"/>
    </source>
</evidence>
<evidence type="ECO:0000313" key="1">
    <source>
        <dbReference type="EMBL" id="CAA3024078.1"/>
    </source>
</evidence>
<dbReference type="Proteomes" id="UP000594638">
    <property type="component" value="Unassembled WGS sequence"/>
</dbReference>
<sequence>MASARVDIGDLLRVEEFVVVEDGAKAKLGERSDNRDFGGEESKGEWQETVIAVVVMDVMVIRWGTDVTFFFGEMMVMVMVTMQI</sequence>
<reference evidence="1 2" key="1">
    <citation type="submission" date="2019-12" db="EMBL/GenBank/DDBJ databases">
        <authorList>
            <person name="Alioto T."/>
            <person name="Alioto T."/>
            <person name="Gomez Garrido J."/>
        </authorList>
    </citation>
    <scope>NUCLEOTIDE SEQUENCE [LARGE SCALE GENOMIC DNA]</scope>
</reference>
<dbReference type="AlphaFoldDB" id="A0A8S0UTI8"/>
<proteinExistence type="predicted"/>
<protein>
    <submittedName>
        <fullName evidence="1">Uncharacterized protein</fullName>
    </submittedName>
</protein>
<organism evidence="1 2">
    <name type="scientific">Olea europaea subsp. europaea</name>
    <dbReference type="NCBI Taxonomy" id="158383"/>
    <lineage>
        <taxon>Eukaryota</taxon>
        <taxon>Viridiplantae</taxon>
        <taxon>Streptophyta</taxon>
        <taxon>Embryophyta</taxon>
        <taxon>Tracheophyta</taxon>
        <taxon>Spermatophyta</taxon>
        <taxon>Magnoliopsida</taxon>
        <taxon>eudicotyledons</taxon>
        <taxon>Gunneridae</taxon>
        <taxon>Pentapetalae</taxon>
        <taxon>asterids</taxon>
        <taxon>lamiids</taxon>
        <taxon>Lamiales</taxon>
        <taxon>Oleaceae</taxon>
        <taxon>Oleeae</taxon>
        <taxon>Olea</taxon>
    </lineage>
</organism>
<accession>A0A8S0UTI8</accession>
<gene>
    <name evidence="1" type="ORF">OLEA9_A052707</name>
</gene>
<comment type="caution">
    <text evidence="1">The sequence shown here is derived from an EMBL/GenBank/DDBJ whole genome shotgun (WGS) entry which is preliminary data.</text>
</comment>